<keyword evidence="2" id="KW-0378">Hydrolase</keyword>
<dbReference type="GO" id="GO:0016787">
    <property type="term" value="F:hydrolase activity"/>
    <property type="evidence" value="ECO:0007669"/>
    <property type="project" value="UniProtKB-KW"/>
</dbReference>
<dbReference type="Proteomes" id="UP001055093">
    <property type="component" value="Unassembled WGS sequence"/>
</dbReference>
<accession>A0ABQ4UXU1</accession>
<feature type="domain" description="Glutamine amidotransferase" evidence="1">
    <location>
        <begin position="65"/>
        <end position="205"/>
    </location>
</feature>
<proteinExistence type="predicted"/>
<dbReference type="EMBL" id="BPRE01000012">
    <property type="protein sequence ID" value="GJE77022.1"/>
    <property type="molecule type" value="Genomic_DNA"/>
</dbReference>
<dbReference type="SUPFAM" id="SSF52317">
    <property type="entry name" value="Class I glutamine amidotransferase-like"/>
    <property type="match status" value="1"/>
</dbReference>
<evidence type="ECO:0000259" key="1">
    <source>
        <dbReference type="Pfam" id="PF00117"/>
    </source>
</evidence>
<dbReference type="PANTHER" id="PTHR42695">
    <property type="entry name" value="GLUTAMINE AMIDOTRANSFERASE YLR126C-RELATED"/>
    <property type="match status" value="1"/>
</dbReference>
<reference evidence="2" key="2">
    <citation type="submission" date="2021-08" db="EMBL/GenBank/DDBJ databases">
        <authorList>
            <person name="Tani A."/>
            <person name="Ola A."/>
            <person name="Ogura Y."/>
            <person name="Katsura K."/>
            <person name="Hayashi T."/>
        </authorList>
    </citation>
    <scope>NUCLEOTIDE SEQUENCE</scope>
    <source>
        <strain evidence="2">DSM 14458</strain>
    </source>
</reference>
<gene>
    <name evidence="2" type="primary">ipuF_2</name>
    <name evidence="2" type="ORF">BGCPKDLD_3622</name>
</gene>
<dbReference type="InterPro" id="IPR029062">
    <property type="entry name" value="Class_I_gatase-like"/>
</dbReference>
<dbReference type="Pfam" id="PF00117">
    <property type="entry name" value="GATase"/>
    <property type="match status" value="1"/>
</dbReference>
<dbReference type="InterPro" id="IPR044992">
    <property type="entry name" value="ChyE-like"/>
</dbReference>
<name>A0ABQ4UXU1_9HYPH</name>
<dbReference type="InterPro" id="IPR017926">
    <property type="entry name" value="GATASE"/>
</dbReference>
<keyword evidence="3" id="KW-1185">Reference proteome</keyword>
<protein>
    <submittedName>
        <fullName evidence="2">Gamma-glutamyl-L-1-hydroxyisopropylamide hydrolase</fullName>
    </submittedName>
</protein>
<comment type="caution">
    <text evidence="2">The sequence shown here is derived from an EMBL/GenBank/DDBJ whole genome shotgun (WGS) entry which is preliminary data.</text>
</comment>
<reference evidence="2" key="1">
    <citation type="journal article" date="2021" name="Front. Microbiol.">
        <title>Comprehensive Comparative Genomics and Phenotyping of Methylobacterium Species.</title>
        <authorList>
            <person name="Alessa O."/>
            <person name="Ogura Y."/>
            <person name="Fujitani Y."/>
            <person name="Takami H."/>
            <person name="Hayashi T."/>
            <person name="Sahin N."/>
            <person name="Tani A."/>
        </authorList>
    </citation>
    <scope>NUCLEOTIDE SEQUENCE</scope>
    <source>
        <strain evidence="2">DSM 14458</strain>
    </source>
</reference>
<dbReference type="PANTHER" id="PTHR42695:SF5">
    <property type="entry name" value="GLUTAMINE AMIDOTRANSFERASE YLR126C-RELATED"/>
    <property type="match status" value="1"/>
</dbReference>
<evidence type="ECO:0000313" key="3">
    <source>
        <dbReference type="Proteomes" id="UP001055093"/>
    </source>
</evidence>
<evidence type="ECO:0000313" key="2">
    <source>
        <dbReference type="EMBL" id="GJE77022.1"/>
    </source>
</evidence>
<dbReference type="PROSITE" id="PS51273">
    <property type="entry name" value="GATASE_TYPE_1"/>
    <property type="match status" value="1"/>
</dbReference>
<dbReference type="Gene3D" id="3.40.50.880">
    <property type="match status" value="1"/>
</dbReference>
<organism evidence="2 3">
    <name type="scientific">Methylorubrum suomiense</name>
    <dbReference type="NCBI Taxonomy" id="144191"/>
    <lineage>
        <taxon>Bacteria</taxon>
        <taxon>Pseudomonadati</taxon>
        <taxon>Pseudomonadota</taxon>
        <taxon>Alphaproteobacteria</taxon>
        <taxon>Hyphomicrobiales</taxon>
        <taxon>Methylobacteriaceae</taxon>
        <taxon>Methylorubrum</taxon>
    </lineage>
</organism>
<sequence length="293" mass="30745">MLRLLIADGNDRAGRDKRREALGRTTAQAFAAVVTALAPSAECVLIEPADAEGGLPAGLGLHEADGLLFTGSTLRLTEGGLAVERQLDLMRAAFAAGLPTFGSCWGIHVAAAAAGGRVGANPRGPEYGFARRLAATSEGAAHPLLAGRGRAWDAPAIHTDSVLEPPPGARVLAANSVLDVQAIEIRHGNGLFWGTQYHPEVDPDELAAMLTLSAEGVVDAGLAADRAEVEAYADEIRALGETDPNARQRLAWRHGVGAELLEAGQRRREIANFLAHLSTLRHTFAGERDGVAR</sequence>